<reference evidence="2 3" key="1">
    <citation type="submission" date="2023-01" db="EMBL/GenBank/DDBJ databases">
        <title>Pseudomonas SA3-5T sp. nov., isolated from tidal flat sediment.</title>
        <authorList>
            <person name="Kim H.S."/>
            <person name="Kim J.-S."/>
            <person name="Suh M.K."/>
            <person name="Eom M.K."/>
            <person name="Lee J.-S."/>
        </authorList>
    </citation>
    <scope>NUCLEOTIDE SEQUENCE [LARGE SCALE GENOMIC DNA]</scope>
    <source>
        <strain evidence="2 3">SA3-5</strain>
    </source>
</reference>
<proteinExistence type="predicted"/>
<evidence type="ECO:0000313" key="2">
    <source>
        <dbReference type="EMBL" id="MDA7089197.1"/>
    </source>
</evidence>
<evidence type="ECO:0000313" key="3">
    <source>
        <dbReference type="Proteomes" id="UP001212042"/>
    </source>
</evidence>
<keyword evidence="3" id="KW-1185">Reference proteome</keyword>
<protein>
    <submittedName>
        <fullName evidence="2">Uncharacterized protein</fullName>
    </submittedName>
</protein>
<comment type="caution">
    <text evidence="2">The sequence shown here is derived from an EMBL/GenBank/DDBJ whole genome shotgun (WGS) entry which is preliminary data.</text>
</comment>
<organism evidence="2 3">
    <name type="scientific">Pseudomonas aestuarii</name>
    <dbReference type="NCBI Taxonomy" id="3018340"/>
    <lineage>
        <taxon>Bacteria</taxon>
        <taxon>Pseudomonadati</taxon>
        <taxon>Pseudomonadota</taxon>
        <taxon>Gammaproteobacteria</taxon>
        <taxon>Pseudomonadales</taxon>
        <taxon>Pseudomonadaceae</taxon>
        <taxon>Pseudomonas</taxon>
    </lineage>
</organism>
<accession>A0ABT4XLV2</accession>
<feature type="compositionally biased region" description="Polar residues" evidence="1">
    <location>
        <begin position="7"/>
        <end position="25"/>
    </location>
</feature>
<sequence>MRDFTYNPDTVATQPITNAEFTPLSSPEERDSSTARRVPTQAYRVLEGDRLSPQSPEARREPATTVELEQDAPTMALHNQYHQEENRSPTEPTPATDATSAQSLKSDFSPLEDWDDYKGRGELEAEWLRDSIANQLNNEAMPVTTKTDKT</sequence>
<dbReference type="Proteomes" id="UP001212042">
    <property type="component" value="Unassembled WGS sequence"/>
</dbReference>
<name>A0ABT4XLV2_9PSED</name>
<gene>
    <name evidence="2" type="ORF">PH586_22720</name>
</gene>
<feature type="region of interest" description="Disordered" evidence="1">
    <location>
        <begin position="1"/>
        <end position="116"/>
    </location>
</feature>
<dbReference type="RefSeq" id="WP_271350087.1">
    <property type="nucleotide sequence ID" value="NZ_JAQJZJ010000017.1"/>
</dbReference>
<evidence type="ECO:0000256" key="1">
    <source>
        <dbReference type="SAM" id="MobiDB-lite"/>
    </source>
</evidence>
<dbReference type="EMBL" id="JAQJZJ010000017">
    <property type="protein sequence ID" value="MDA7089197.1"/>
    <property type="molecule type" value="Genomic_DNA"/>
</dbReference>
<feature type="compositionally biased region" description="Polar residues" evidence="1">
    <location>
        <begin position="96"/>
        <end position="106"/>
    </location>
</feature>